<comment type="similarity">
    <text evidence="1 2">Belongs to the DNA polymerase type-Y family.</text>
</comment>
<keyword evidence="5" id="KW-1185">Reference proteome</keyword>
<feature type="binding site" evidence="2">
    <location>
        <position position="20"/>
    </location>
    <ligand>
        <name>Mg(2+)</name>
        <dbReference type="ChEBI" id="CHEBI:18420"/>
    </ligand>
</feature>
<comment type="cofactor">
    <cofactor evidence="2">
        <name>Mg(2+)</name>
        <dbReference type="ChEBI" id="CHEBI:18420"/>
    </cofactor>
    <text evidence="2">Binds 2 magnesium ions per subunit.</text>
</comment>
<keyword evidence="2" id="KW-0515">Mutator protein</keyword>
<comment type="subunit">
    <text evidence="2">Monomer.</text>
</comment>
<feature type="binding site" evidence="2">
    <location>
        <position position="116"/>
    </location>
    <ligand>
        <name>Mg(2+)</name>
        <dbReference type="ChEBI" id="CHEBI:18420"/>
    </ligand>
</feature>
<dbReference type="Gene3D" id="3.40.1170.60">
    <property type="match status" value="1"/>
</dbReference>
<dbReference type="InterPro" id="IPR022880">
    <property type="entry name" value="DNApol_IV"/>
</dbReference>
<evidence type="ECO:0000256" key="1">
    <source>
        <dbReference type="ARBA" id="ARBA00010945"/>
    </source>
</evidence>
<dbReference type="Proteomes" id="UP000323257">
    <property type="component" value="Unassembled WGS sequence"/>
</dbReference>
<dbReference type="InterPro" id="IPR050116">
    <property type="entry name" value="DNA_polymerase-Y"/>
</dbReference>
<dbReference type="PANTHER" id="PTHR11076">
    <property type="entry name" value="DNA REPAIR POLYMERASE UMUC / TRANSFERASE FAMILY MEMBER"/>
    <property type="match status" value="1"/>
</dbReference>
<dbReference type="GO" id="GO:0003684">
    <property type="term" value="F:damaged DNA binding"/>
    <property type="evidence" value="ECO:0007669"/>
    <property type="project" value="InterPro"/>
</dbReference>
<dbReference type="InterPro" id="IPR043128">
    <property type="entry name" value="Rev_trsase/Diguanyl_cyclase"/>
</dbReference>
<keyword evidence="2" id="KW-0235">DNA replication</keyword>
<keyword evidence="2" id="KW-0963">Cytoplasm</keyword>
<keyword evidence="2" id="KW-0460">Magnesium</keyword>
<dbReference type="RefSeq" id="WP_148928029.1">
    <property type="nucleotide sequence ID" value="NZ_VNHS01000002.1"/>
</dbReference>
<evidence type="ECO:0000313" key="4">
    <source>
        <dbReference type="EMBL" id="TYP77512.1"/>
    </source>
</evidence>
<dbReference type="CDD" id="cd03586">
    <property type="entry name" value="PolY_Pol_IV_kappa"/>
    <property type="match status" value="1"/>
</dbReference>
<dbReference type="GO" id="GO:0009432">
    <property type="term" value="P:SOS response"/>
    <property type="evidence" value="ECO:0007669"/>
    <property type="project" value="TreeGrafter"/>
</dbReference>
<dbReference type="OrthoDB" id="9808813at2"/>
<proteinExistence type="inferred from homology"/>
<dbReference type="Gene3D" id="1.10.150.20">
    <property type="entry name" value="5' to 3' exonuclease, C-terminal subdomain"/>
    <property type="match status" value="1"/>
</dbReference>
<sequence>MSATIRPFARPAKRTILLADCQSFYASVEKAANPGIRNKPVAVAGDPKRRSGIILAACPAAKAQGVTTAESLRDAVKKCPDLVVVLPRMQHYIETSLHISSILESFTDLVEPFSIDEQFADITSSLVRFGCTAEELARHIRMRVLKETGINTRIGVSENKILAKIACDIFAKKNEAGIHEITRGNIYEMWAHPLNKMFGIGTRTMMHLHKIGIRTIGDLAQTPLETLRRKMRALLGRNTDIWSEVLWRTANGLDESPVNPDAFDGQKGIGRQTTLPVDYHSAEDIHVVLLELAALVCERARKKHYQGAVVSVGVQGADFDKPTGFNRQMKLDVPTNITREVYAAAKQVFAKHWNGLPVRKVWVQLGSLLSDEAVQLTLFDDRHRQLVLEQTMDGIRDVYGPTAIFYGSSASRSAQLTNIARKIGGHLK</sequence>
<comment type="subcellular location">
    <subcellularLocation>
        <location evidence="2">Cytoplasm</location>
    </subcellularLocation>
</comment>
<keyword evidence="2" id="KW-0239">DNA-directed DNA polymerase</keyword>
<dbReference type="Pfam" id="PF00817">
    <property type="entry name" value="IMS"/>
    <property type="match status" value="1"/>
</dbReference>
<accession>A0A5S5CG65</accession>
<dbReference type="NCBIfam" id="NF002848">
    <property type="entry name" value="PRK03103.1"/>
    <property type="match status" value="1"/>
</dbReference>
<keyword evidence="2" id="KW-0548">Nucleotidyltransferase</keyword>
<dbReference type="SUPFAM" id="SSF100879">
    <property type="entry name" value="Lesion bypass DNA polymerase (Y-family), little finger domain"/>
    <property type="match status" value="1"/>
</dbReference>
<evidence type="ECO:0000256" key="2">
    <source>
        <dbReference type="HAMAP-Rule" id="MF_01113"/>
    </source>
</evidence>
<dbReference type="Gene3D" id="3.30.70.270">
    <property type="match status" value="1"/>
</dbReference>
<feature type="site" description="Substrate discrimination" evidence="2">
    <location>
        <position position="25"/>
    </location>
</feature>
<reference evidence="4 5" key="1">
    <citation type="submission" date="2019-07" db="EMBL/GenBank/DDBJ databases">
        <title>Genomic Encyclopedia of Type Strains, Phase III (KMG-III): the genomes of soil and plant-associated and newly described type strains.</title>
        <authorList>
            <person name="Whitman W."/>
        </authorList>
    </citation>
    <scope>NUCLEOTIDE SEQUENCE [LARGE SCALE GENOMIC DNA]</scope>
    <source>
        <strain evidence="4 5">BL24</strain>
    </source>
</reference>
<protein>
    <recommendedName>
        <fullName evidence="2">DNA polymerase IV</fullName>
        <shortName evidence="2">Pol IV</shortName>
        <ecNumber evidence="2">2.7.7.7</ecNumber>
    </recommendedName>
</protein>
<dbReference type="EC" id="2.7.7.7" evidence="2"/>
<dbReference type="Gene3D" id="3.30.1490.100">
    <property type="entry name" value="DNA polymerase, Y-family, little finger domain"/>
    <property type="match status" value="1"/>
</dbReference>
<comment type="function">
    <text evidence="2">Poorly processive, error-prone DNA polymerase involved in untargeted mutagenesis. Copies undamaged DNA at stalled replication forks, which arise in vivo from mismatched or misaligned primer ends. These misaligned primers can be extended by PolIV. Exhibits no 3'-5' exonuclease (proofreading) activity. May be involved in translesional synthesis, in conjunction with the beta clamp from PolIII.</text>
</comment>
<dbReference type="PANTHER" id="PTHR11076:SF35">
    <property type="entry name" value="DNA REPAIR PROTEIN HOMOLOG YOBH"/>
    <property type="match status" value="1"/>
</dbReference>
<organism evidence="4 5">
    <name type="scientific">Paenibacillus methanolicus</name>
    <dbReference type="NCBI Taxonomy" id="582686"/>
    <lineage>
        <taxon>Bacteria</taxon>
        <taxon>Bacillati</taxon>
        <taxon>Bacillota</taxon>
        <taxon>Bacilli</taxon>
        <taxon>Bacillales</taxon>
        <taxon>Paenibacillaceae</taxon>
        <taxon>Paenibacillus</taxon>
    </lineage>
</organism>
<dbReference type="InterPro" id="IPR036775">
    <property type="entry name" value="DNA_pol_Y-fam_lit_finger_sf"/>
</dbReference>
<keyword evidence="2" id="KW-0238">DNA-binding</keyword>
<keyword evidence="2" id="KW-0808">Transferase</keyword>
<feature type="active site" evidence="2">
    <location>
        <position position="117"/>
    </location>
</feature>
<dbReference type="GO" id="GO:0042276">
    <property type="term" value="P:error-prone translesion synthesis"/>
    <property type="evidence" value="ECO:0007669"/>
    <property type="project" value="TreeGrafter"/>
</dbReference>
<dbReference type="AlphaFoldDB" id="A0A5S5CG65"/>
<comment type="catalytic activity">
    <reaction evidence="2">
        <text>DNA(n) + a 2'-deoxyribonucleoside 5'-triphosphate = DNA(n+1) + diphosphate</text>
        <dbReference type="Rhea" id="RHEA:22508"/>
        <dbReference type="Rhea" id="RHEA-COMP:17339"/>
        <dbReference type="Rhea" id="RHEA-COMP:17340"/>
        <dbReference type="ChEBI" id="CHEBI:33019"/>
        <dbReference type="ChEBI" id="CHEBI:61560"/>
        <dbReference type="ChEBI" id="CHEBI:173112"/>
        <dbReference type="EC" id="2.7.7.7"/>
    </reaction>
</comment>
<dbReference type="Pfam" id="PF11799">
    <property type="entry name" value="IMS_C"/>
    <property type="match status" value="1"/>
</dbReference>
<dbReference type="HAMAP" id="MF_01113">
    <property type="entry name" value="DNApol_IV"/>
    <property type="match status" value="1"/>
</dbReference>
<dbReference type="PROSITE" id="PS50173">
    <property type="entry name" value="UMUC"/>
    <property type="match status" value="1"/>
</dbReference>
<keyword evidence="2" id="KW-0234">DNA repair</keyword>
<comment type="caution">
    <text evidence="4">The sequence shown here is derived from an EMBL/GenBank/DDBJ whole genome shotgun (WGS) entry which is preliminary data.</text>
</comment>
<dbReference type="GO" id="GO:0003887">
    <property type="term" value="F:DNA-directed DNA polymerase activity"/>
    <property type="evidence" value="ECO:0007669"/>
    <property type="project" value="UniProtKB-UniRule"/>
</dbReference>
<keyword evidence="2" id="KW-0227">DNA damage</keyword>
<dbReference type="InterPro" id="IPR043502">
    <property type="entry name" value="DNA/RNA_pol_sf"/>
</dbReference>
<dbReference type="InterPro" id="IPR017961">
    <property type="entry name" value="DNA_pol_Y-fam_little_finger"/>
</dbReference>
<dbReference type="InterPro" id="IPR001126">
    <property type="entry name" value="UmuC"/>
</dbReference>
<name>A0A5S5CG65_9BACL</name>
<keyword evidence="2" id="KW-0479">Metal-binding</keyword>
<dbReference type="GO" id="GO:0006261">
    <property type="term" value="P:DNA-templated DNA replication"/>
    <property type="evidence" value="ECO:0007669"/>
    <property type="project" value="UniProtKB-UniRule"/>
</dbReference>
<evidence type="ECO:0000259" key="3">
    <source>
        <dbReference type="PROSITE" id="PS50173"/>
    </source>
</evidence>
<dbReference type="EMBL" id="VNHS01000002">
    <property type="protein sequence ID" value="TYP77512.1"/>
    <property type="molecule type" value="Genomic_DNA"/>
</dbReference>
<dbReference type="GO" id="GO:0006281">
    <property type="term" value="P:DNA repair"/>
    <property type="evidence" value="ECO:0007669"/>
    <property type="project" value="UniProtKB-UniRule"/>
</dbReference>
<feature type="domain" description="UmuC" evidence="3">
    <location>
        <begin position="16"/>
        <end position="201"/>
    </location>
</feature>
<gene>
    <name evidence="2" type="primary">dinB</name>
    <name evidence="4" type="ORF">BCM02_10272</name>
</gene>
<dbReference type="GO" id="GO:0000287">
    <property type="term" value="F:magnesium ion binding"/>
    <property type="evidence" value="ECO:0007669"/>
    <property type="project" value="UniProtKB-UniRule"/>
</dbReference>
<dbReference type="GO" id="GO:0005829">
    <property type="term" value="C:cytosol"/>
    <property type="evidence" value="ECO:0007669"/>
    <property type="project" value="TreeGrafter"/>
</dbReference>
<dbReference type="SUPFAM" id="SSF56672">
    <property type="entry name" value="DNA/RNA polymerases"/>
    <property type="match status" value="1"/>
</dbReference>
<evidence type="ECO:0000313" key="5">
    <source>
        <dbReference type="Proteomes" id="UP000323257"/>
    </source>
</evidence>